<accession>A0A0D0Q438</accession>
<organism evidence="1 2">
    <name type="scientific">Wenxinia marina DSM 24838</name>
    <dbReference type="NCBI Taxonomy" id="1123501"/>
    <lineage>
        <taxon>Bacteria</taxon>
        <taxon>Pseudomonadati</taxon>
        <taxon>Pseudomonadota</taxon>
        <taxon>Alphaproteobacteria</taxon>
        <taxon>Rhodobacterales</taxon>
        <taxon>Roseobacteraceae</taxon>
        <taxon>Wenxinia</taxon>
    </lineage>
</organism>
<reference evidence="1 2" key="1">
    <citation type="submission" date="2013-01" db="EMBL/GenBank/DDBJ databases">
        <authorList>
            <person name="Fiebig A."/>
            <person name="Goeker M."/>
            <person name="Klenk H.-P.P."/>
        </authorList>
    </citation>
    <scope>NUCLEOTIDE SEQUENCE [LARGE SCALE GENOMIC DNA]</scope>
    <source>
        <strain evidence="1 2">DSM 24838</strain>
    </source>
</reference>
<proteinExistence type="predicted"/>
<evidence type="ECO:0000313" key="2">
    <source>
        <dbReference type="Proteomes" id="UP000035100"/>
    </source>
</evidence>
<evidence type="ECO:0000313" key="1">
    <source>
        <dbReference type="EMBL" id="KIQ69274.1"/>
    </source>
</evidence>
<dbReference type="Proteomes" id="UP000035100">
    <property type="component" value="Unassembled WGS sequence"/>
</dbReference>
<name>A0A0D0Q438_9RHOB</name>
<sequence>MPEDVRMERAAFGRFADSPTVRSSFAIRMKQICLLGFAVAIAASVVSAIANLPVITGCGFYAHCDVEIAGFDNEIDEQ</sequence>
<gene>
    <name evidence="1" type="ORF">Wenmar_02345</name>
</gene>
<comment type="caution">
    <text evidence="1">The sequence shown here is derived from an EMBL/GenBank/DDBJ whole genome shotgun (WGS) entry which is preliminary data.</text>
</comment>
<protein>
    <submittedName>
        <fullName evidence="1">Uncharacterized protein</fullName>
    </submittedName>
</protein>
<keyword evidence="2" id="KW-1185">Reference proteome</keyword>
<dbReference type="STRING" id="1123501.Wenmar_02345"/>
<dbReference type="EMBL" id="AONG01000010">
    <property type="protein sequence ID" value="KIQ69274.1"/>
    <property type="molecule type" value="Genomic_DNA"/>
</dbReference>
<dbReference type="AlphaFoldDB" id="A0A0D0Q438"/>